<accession>A0ABN8R7F0</accession>
<dbReference type="PANTHER" id="PTHR10039">
    <property type="entry name" value="AMELOGENIN"/>
    <property type="match status" value="1"/>
</dbReference>
<comment type="caution">
    <text evidence="3">The sequence shown here is derived from an EMBL/GenBank/DDBJ whole genome shotgun (WGS) entry which is preliminary data.</text>
</comment>
<dbReference type="SUPFAM" id="SSF52540">
    <property type="entry name" value="P-loop containing nucleoside triphosphate hydrolases"/>
    <property type="match status" value="1"/>
</dbReference>
<gene>
    <name evidence="3" type="ORF">PEVE_00008925</name>
</gene>
<dbReference type="PANTHER" id="PTHR10039:SF17">
    <property type="entry name" value="FUNGAL STAND N-TERMINAL GOODBYE DOMAIN-CONTAINING PROTEIN-RELATED"/>
    <property type="match status" value="1"/>
</dbReference>
<dbReference type="Pfam" id="PF24883">
    <property type="entry name" value="NPHP3_N"/>
    <property type="match status" value="1"/>
</dbReference>
<evidence type="ECO:0000256" key="1">
    <source>
        <dbReference type="ARBA" id="ARBA00022737"/>
    </source>
</evidence>
<keyword evidence="4" id="KW-1185">Reference proteome</keyword>
<dbReference type="InterPro" id="IPR007111">
    <property type="entry name" value="NACHT_NTPase"/>
</dbReference>
<dbReference type="SUPFAM" id="SSF50998">
    <property type="entry name" value="Quinoprotein alcohol dehydrogenase-like"/>
    <property type="match status" value="1"/>
</dbReference>
<protein>
    <recommendedName>
        <fullName evidence="2">NACHT domain-containing protein</fullName>
    </recommendedName>
</protein>
<organism evidence="3 4">
    <name type="scientific">Porites evermanni</name>
    <dbReference type="NCBI Taxonomy" id="104178"/>
    <lineage>
        <taxon>Eukaryota</taxon>
        <taxon>Metazoa</taxon>
        <taxon>Cnidaria</taxon>
        <taxon>Anthozoa</taxon>
        <taxon>Hexacorallia</taxon>
        <taxon>Scleractinia</taxon>
        <taxon>Fungiina</taxon>
        <taxon>Poritidae</taxon>
        <taxon>Porites</taxon>
    </lineage>
</organism>
<dbReference type="InterPro" id="IPR011047">
    <property type="entry name" value="Quinoprotein_ADH-like_sf"/>
</dbReference>
<evidence type="ECO:0000259" key="2">
    <source>
        <dbReference type="PROSITE" id="PS50837"/>
    </source>
</evidence>
<sequence>MAAAAPSPLGSSEEKTNGAKLSRLLIDGGTTVLRNVFNHHHPPANLAADLNANYSTLSNLLRRRVLNGHQWNKLFPPGRTMPDSNTFDITLLFLLLTNICGLSPPPTGWHTKPPVSDNSDEANLARVKHFRNVLYGHVTSTGVDTHSFSRLWQEISPVLVALGLQQSEIDRLKAERGGEEDYLKALRDWADSEEDIKTQLKDVCQTQKEIKQTLLETHETCQESKTKLEGVHQVVTEIRQSQLNSNRSDEILRKLAKVDTQSSVECYSERYLEGTRASVFARVTNWLDDRSSRNRVLVISGNAGMGKSVIAGEMCKRIQESKRLSGSHFCQHDKTRHRNPKVMLQSLASHMSCYLPEYRKALVEQLSRNLGLEMNDMEVGDLFELLFEEPLRKVHDPGVTSLIVIDALDESEYQGRNELLEVISNYFNKLPLWIRFLVTTRPEMNIWERLSCLSPLVLESNDKENLLDIRILMEHQLSHLLPAKNLEVILKKLVGMSEGVILCARFLIDFVKESVQTLTLVYLESAIPSGISSVYQSYFKRLETVLSKELKTTEDQFFSFLSAIAAAKEPLPIEFVSKLLFPGILLSSAQRKTNKAVSCISSLLPVQDGCVHFFHKSLKDWLVDKSSYGSHNFSVNKDEGHRILAELCMGEFDEVKRKGVSDSEPFGDTARYALQHGVKHMLEMADDERTKSCSLENLVNMYVLDVELVYAKLRVNSAIPSEDIVCVMEQNELKKLKSLETLLFLLRKHSRSLKNLPRCIFQTLLNEGGPELSSEASKLLETKYSDISYMEYLNKNDLHGACLSTFSCSSQVACFDVSHRLGLMVCECLDGMIHLWSLHTGNLIWKCPVVFVKNYGYSSHALRWWPSLQSPYFSCSNLSDYSAVSLSCFRSVVFHPTKDVILPGVLCYAYNFGGDLNPLFPESKCIFTACSISGNTIITDCPQDAKCLILWSLENGSEVSRVVTNEGILSFARSQDGKLLAISHSTGLVCLLDAISGFQMLAETFFSYVCGIIKFTPDCRSLFCWHFPPSTVSHHLFHVKVNVGNDGNFSLDVSRDTVSYSPWEHESCSESGFALGDSLECVVGSASDGMRVINYSFVFMLNEDFGLRSNPQSHFVDMLSVDELSRSGENRDAGKIVDNLVFSPDGDTLYIMDCESDGTRISAWDVSNGVNKEETKILSNISTRCCVVPVDVGILLITRNGSVELWNGNFSECLRRWDDIKGMHVTKLIPVSDKHVVCTGHRCDGVCVILDITNGEKEEIKAKRNRYGFWGSVLACSSKRQLITIDDGLLSSGYSVFWEKKWSRENTDPVFNLPAMFSPAEEFLVISGEVAGHQQGVNFPCFFDGPQGVYVLDAASGDTLRKLCVVERVYDCKFLSNEECVLHTFDVLNGFRLLLYNIRSGNLLSVIDIDPYNQVYSLASHPWKGFIAIGLKHSRHKFKVIQVKLRSQIKDERKSKRSKISFRNEK</sequence>
<dbReference type="Pfam" id="PF18738">
    <property type="entry name" value="HEPN_DZIP3"/>
    <property type="match status" value="1"/>
</dbReference>
<dbReference type="EMBL" id="CALNXI010001609">
    <property type="protein sequence ID" value="CAH3173240.1"/>
    <property type="molecule type" value="Genomic_DNA"/>
</dbReference>
<proteinExistence type="predicted"/>
<dbReference type="Proteomes" id="UP001159427">
    <property type="component" value="Unassembled WGS sequence"/>
</dbReference>
<dbReference type="InterPro" id="IPR041249">
    <property type="entry name" value="HEPN_DZIP3"/>
</dbReference>
<dbReference type="Gene3D" id="2.130.10.10">
    <property type="entry name" value="YVTN repeat-like/Quinoprotein amine dehydrogenase"/>
    <property type="match status" value="2"/>
</dbReference>
<name>A0ABN8R7F0_9CNID</name>
<reference evidence="3 4" key="1">
    <citation type="submission" date="2022-05" db="EMBL/GenBank/DDBJ databases">
        <authorList>
            <consortium name="Genoscope - CEA"/>
            <person name="William W."/>
        </authorList>
    </citation>
    <scope>NUCLEOTIDE SEQUENCE [LARGE SCALE GENOMIC DNA]</scope>
</reference>
<dbReference type="Gene3D" id="3.40.50.300">
    <property type="entry name" value="P-loop containing nucleotide triphosphate hydrolases"/>
    <property type="match status" value="1"/>
</dbReference>
<dbReference type="InterPro" id="IPR027417">
    <property type="entry name" value="P-loop_NTPase"/>
</dbReference>
<evidence type="ECO:0000313" key="3">
    <source>
        <dbReference type="EMBL" id="CAH3173240.1"/>
    </source>
</evidence>
<feature type="domain" description="NACHT" evidence="2">
    <location>
        <begin position="295"/>
        <end position="442"/>
    </location>
</feature>
<keyword evidence="1" id="KW-0677">Repeat</keyword>
<dbReference type="InterPro" id="IPR056884">
    <property type="entry name" value="NPHP3-like_N"/>
</dbReference>
<dbReference type="InterPro" id="IPR015943">
    <property type="entry name" value="WD40/YVTN_repeat-like_dom_sf"/>
</dbReference>
<evidence type="ECO:0000313" key="4">
    <source>
        <dbReference type="Proteomes" id="UP001159427"/>
    </source>
</evidence>
<dbReference type="PROSITE" id="PS50837">
    <property type="entry name" value="NACHT"/>
    <property type="match status" value="1"/>
</dbReference>